<dbReference type="Pfam" id="PF01292">
    <property type="entry name" value="Ni_hydr_CYTB"/>
    <property type="match status" value="1"/>
</dbReference>
<evidence type="ECO:0000256" key="4">
    <source>
        <dbReference type="ARBA" id="ARBA00022617"/>
    </source>
</evidence>
<evidence type="ECO:0000256" key="6">
    <source>
        <dbReference type="ARBA" id="ARBA00022723"/>
    </source>
</evidence>
<comment type="similarity">
    <text evidence="11">Belongs to the cytochrome b561 family.</text>
</comment>
<accession>A0A3B0Y6X5</accession>
<evidence type="ECO:0000259" key="13">
    <source>
        <dbReference type="Pfam" id="PF01292"/>
    </source>
</evidence>
<feature type="domain" description="Cytochrome b561 bacterial/Ni-hydrogenase" evidence="13">
    <location>
        <begin position="11"/>
        <end position="182"/>
    </location>
</feature>
<evidence type="ECO:0000256" key="12">
    <source>
        <dbReference type="SAM" id="Phobius"/>
    </source>
</evidence>
<keyword evidence="2" id="KW-0813">Transport</keyword>
<keyword evidence="7" id="KW-0249">Electron transport</keyword>
<gene>
    <name evidence="14" type="ORF">MNBD_GAMMA12-2353</name>
</gene>
<feature type="transmembrane region" description="Helical" evidence="12">
    <location>
        <begin position="146"/>
        <end position="166"/>
    </location>
</feature>
<sequence length="183" mass="20854">MSQSSNNKGDHWHWFSILLHWLTVLMVLSLFFLGIWMVDLTYFDEWYRLAPSLHKSTGVLLFIVTVVRLMWLMLVAKPVSVLEVGSREHTIARTAHQLMYLLLLSVMVFGYLISTADGRAIEVFGIFQLPAITLGIDKQEDIAGVIHFWLAVALMGLVALHAIAALKHHFINKDRTLKRMLGL</sequence>
<evidence type="ECO:0000256" key="2">
    <source>
        <dbReference type="ARBA" id="ARBA00022448"/>
    </source>
</evidence>
<evidence type="ECO:0000256" key="3">
    <source>
        <dbReference type="ARBA" id="ARBA00022475"/>
    </source>
</evidence>
<dbReference type="SUPFAM" id="SSF81342">
    <property type="entry name" value="Transmembrane di-heme cytochromes"/>
    <property type="match status" value="1"/>
</dbReference>
<dbReference type="AlphaFoldDB" id="A0A3B0Y6X5"/>
<organism evidence="14">
    <name type="scientific">hydrothermal vent metagenome</name>
    <dbReference type="NCBI Taxonomy" id="652676"/>
    <lineage>
        <taxon>unclassified sequences</taxon>
        <taxon>metagenomes</taxon>
        <taxon>ecological metagenomes</taxon>
    </lineage>
</organism>
<dbReference type="InterPro" id="IPR011577">
    <property type="entry name" value="Cyt_b561_bac/Ni-Hgenase"/>
</dbReference>
<evidence type="ECO:0000256" key="10">
    <source>
        <dbReference type="ARBA" id="ARBA00023136"/>
    </source>
</evidence>
<dbReference type="GO" id="GO:0020037">
    <property type="term" value="F:heme binding"/>
    <property type="evidence" value="ECO:0007669"/>
    <property type="project" value="TreeGrafter"/>
</dbReference>
<dbReference type="GO" id="GO:0022904">
    <property type="term" value="P:respiratory electron transport chain"/>
    <property type="evidence" value="ECO:0007669"/>
    <property type="project" value="InterPro"/>
</dbReference>
<keyword evidence="9" id="KW-0408">Iron</keyword>
<dbReference type="PANTHER" id="PTHR30529:SF1">
    <property type="entry name" value="CYTOCHROME B561 HOMOLOG 2"/>
    <property type="match status" value="1"/>
</dbReference>
<keyword evidence="4" id="KW-0349">Heme</keyword>
<evidence type="ECO:0000256" key="11">
    <source>
        <dbReference type="ARBA" id="ARBA00037975"/>
    </source>
</evidence>
<keyword evidence="5 12" id="KW-0812">Transmembrane</keyword>
<comment type="subcellular location">
    <subcellularLocation>
        <location evidence="1">Cell membrane</location>
        <topology evidence="1">Multi-pass membrane protein</topology>
    </subcellularLocation>
</comment>
<dbReference type="EMBL" id="UOFL01000017">
    <property type="protein sequence ID" value="VAW71287.1"/>
    <property type="molecule type" value="Genomic_DNA"/>
</dbReference>
<dbReference type="GO" id="GO:0005886">
    <property type="term" value="C:plasma membrane"/>
    <property type="evidence" value="ECO:0007669"/>
    <property type="project" value="UniProtKB-SubCell"/>
</dbReference>
<keyword evidence="6" id="KW-0479">Metal-binding</keyword>
<dbReference type="PANTHER" id="PTHR30529">
    <property type="entry name" value="CYTOCHROME B561"/>
    <property type="match status" value="1"/>
</dbReference>
<keyword evidence="3" id="KW-1003">Cell membrane</keyword>
<evidence type="ECO:0000256" key="1">
    <source>
        <dbReference type="ARBA" id="ARBA00004651"/>
    </source>
</evidence>
<evidence type="ECO:0000256" key="9">
    <source>
        <dbReference type="ARBA" id="ARBA00023004"/>
    </source>
</evidence>
<evidence type="ECO:0000313" key="14">
    <source>
        <dbReference type="EMBL" id="VAW71287.1"/>
    </source>
</evidence>
<feature type="transmembrane region" description="Helical" evidence="12">
    <location>
        <begin position="58"/>
        <end position="76"/>
    </location>
</feature>
<keyword evidence="8 12" id="KW-1133">Transmembrane helix</keyword>
<reference evidence="14" key="1">
    <citation type="submission" date="2018-06" db="EMBL/GenBank/DDBJ databases">
        <authorList>
            <person name="Zhirakovskaya E."/>
        </authorList>
    </citation>
    <scope>NUCLEOTIDE SEQUENCE</scope>
</reference>
<dbReference type="GO" id="GO:0046872">
    <property type="term" value="F:metal ion binding"/>
    <property type="evidence" value="ECO:0007669"/>
    <property type="project" value="UniProtKB-KW"/>
</dbReference>
<dbReference type="InterPro" id="IPR052168">
    <property type="entry name" value="Cytochrome_b561_oxidase"/>
</dbReference>
<feature type="transmembrane region" description="Helical" evidence="12">
    <location>
        <begin position="12"/>
        <end position="38"/>
    </location>
</feature>
<keyword evidence="10 12" id="KW-0472">Membrane</keyword>
<evidence type="ECO:0000256" key="8">
    <source>
        <dbReference type="ARBA" id="ARBA00022989"/>
    </source>
</evidence>
<feature type="transmembrane region" description="Helical" evidence="12">
    <location>
        <begin position="97"/>
        <end position="114"/>
    </location>
</feature>
<protein>
    <submittedName>
        <fullName evidence="14">Cytochrome B561</fullName>
    </submittedName>
</protein>
<dbReference type="InterPro" id="IPR016174">
    <property type="entry name" value="Di-haem_cyt_TM"/>
</dbReference>
<evidence type="ECO:0000256" key="5">
    <source>
        <dbReference type="ARBA" id="ARBA00022692"/>
    </source>
</evidence>
<proteinExistence type="inferred from homology"/>
<dbReference type="GO" id="GO:0009055">
    <property type="term" value="F:electron transfer activity"/>
    <property type="evidence" value="ECO:0007669"/>
    <property type="project" value="InterPro"/>
</dbReference>
<evidence type="ECO:0000256" key="7">
    <source>
        <dbReference type="ARBA" id="ARBA00022982"/>
    </source>
</evidence>
<name>A0A3B0Y6X5_9ZZZZ</name>